<keyword evidence="13" id="KW-1185">Reference proteome</keyword>
<comment type="caution">
    <text evidence="12">The sequence shown here is derived from an EMBL/GenBank/DDBJ whole genome shotgun (WGS) entry which is preliminary data.</text>
</comment>
<protein>
    <recommendedName>
        <fullName evidence="4">ATP synthase epsilon chain</fullName>
    </recommendedName>
    <alternativeName>
        <fullName evidence="10">ATP synthase F1 sector epsilon subunit</fullName>
    </alternativeName>
    <alternativeName>
        <fullName evidence="9">F-ATPase epsilon subunit</fullName>
    </alternativeName>
</protein>
<dbReference type="NCBIfam" id="TIGR03166">
    <property type="entry name" value="alt_F1F0_F1_eps"/>
    <property type="match status" value="1"/>
</dbReference>
<dbReference type="InterPro" id="IPR024037">
    <property type="entry name" value="Alt_ATP_synth_F1_esu"/>
</dbReference>
<sequence length="128" mass="14308">MQLRLLVPSEVLVDEPVTKVVAVAEDGAFCLLPRHIDFVAALVPGVFLFHDREAQERLFAVDRGLLVKCGQEVLVSTPNAVGGDDLGQLEALVEERFLALDEQERKSRTTLARLEAGTLRRFRNLQER</sequence>
<dbReference type="InterPro" id="IPR020546">
    <property type="entry name" value="ATP_synth_F1_dsu/esu_N"/>
</dbReference>
<evidence type="ECO:0000256" key="9">
    <source>
        <dbReference type="ARBA" id="ARBA00030215"/>
    </source>
</evidence>
<evidence type="ECO:0000256" key="5">
    <source>
        <dbReference type="ARBA" id="ARBA00022448"/>
    </source>
</evidence>
<dbReference type="GO" id="GO:0045259">
    <property type="term" value="C:proton-transporting ATP synthase complex"/>
    <property type="evidence" value="ECO:0007669"/>
    <property type="project" value="UniProtKB-KW"/>
</dbReference>
<evidence type="ECO:0000259" key="11">
    <source>
        <dbReference type="Pfam" id="PF02823"/>
    </source>
</evidence>
<dbReference type="CDD" id="cd12152">
    <property type="entry name" value="F1-ATPase_delta"/>
    <property type="match status" value="1"/>
</dbReference>
<dbReference type="GO" id="GO:0016787">
    <property type="term" value="F:hydrolase activity"/>
    <property type="evidence" value="ECO:0007669"/>
    <property type="project" value="UniProtKB-KW"/>
</dbReference>
<dbReference type="GO" id="GO:0046933">
    <property type="term" value="F:proton-transporting ATP synthase activity, rotational mechanism"/>
    <property type="evidence" value="ECO:0007669"/>
    <property type="project" value="InterPro"/>
</dbReference>
<evidence type="ECO:0000256" key="8">
    <source>
        <dbReference type="ARBA" id="ARBA00023196"/>
    </source>
</evidence>
<dbReference type="Pfam" id="PF02823">
    <property type="entry name" value="ATP-synt_DE_N"/>
    <property type="match status" value="1"/>
</dbReference>
<dbReference type="InterPro" id="IPR036771">
    <property type="entry name" value="ATPsynth_dsu/esu_N"/>
</dbReference>
<comment type="subcellular location">
    <subcellularLocation>
        <location evidence="2">Endomembrane system</location>
        <topology evidence="2">Peripheral membrane protein</topology>
    </subcellularLocation>
</comment>
<gene>
    <name evidence="12" type="ORF">EKG36_00520</name>
</gene>
<comment type="similarity">
    <text evidence="3">Belongs to the ATPase epsilon chain family.</text>
</comment>
<dbReference type="EMBL" id="RXNS01000001">
    <property type="protein sequence ID" value="RTR07234.1"/>
    <property type="molecule type" value="Genomic_DNA"/>
</dbReference>
<keyword evidence="12" id="KW-0378">Hydrolase</keyword>
<name>A0A431V981_9GAMM</name>
<evidence type="ECO:0000313" key="12">
    <source>
        <dbReference type="EMBL" id="RTR07234.1"/>
    </source>
</evidence>
<dbReference type="AlphaFoldDB" id="A0A431V981"/>
<evidence type="ECO:0000256" key="1">
    <source>
        <dbReference type="ARBA" id="ARBA00003543"/>
    </source>
</evidence>
<evidence type="ECO:0000256" key="6">
    <source>
        <dbReference type="ARBA" id="ARBA00023065"/>
    </source>
</evidence>
<comment type="function">
    <text evidence="1">Produces ATP from ADP in the presence of a proton gradient across the membrane.</text>
</comment>
<keyword evidence="8" id="KW-0066">ATP synthesis</keyword>
<feature type="domain" description="ATP synthase F1 complex delta/epsilon subunit N-terminal" evidence="11">
    <location>
        <begin position="1"/>
        <end position="79"/>
    </location>
</feature>
<evidence type="ECO:0000256" key="7">
    <source>
        <dbReference type="ARBA" id="ARBA00023136"/>
    </source>
</evidence>
<evidence type="ECO:0000256" key="4">
    <source>
        <dbReference type="ARBA" id="ARBA00014480"/>
    </source>
</evidence>
<dbReference type="Gene3D" id="2.60.15.10">
    <property type="entry name" value="F0F1 ATP synthase delta/epsilon subunit, N-terminal"/>
    <property type="match status" value="1"/>
</dbReference>
<proteinExistence type="inferred from homology"/>
<dbReference type="NCBIfam" id="NF004871">
    <property type="entry name" value="PRK06228.1"/>
    <property type="match status" value="1"/>
</dbReference>
<dbReference type="OrthoDB" id="8546953at2"/>
<evidence type="ECO:0000256" key="2">
    <source>
        <dbReference type="ARBA" id="ARBA00004184"/>
    </source>
</evidence>
<keyword evidence="7" id="KW-0472">Membrane</keyword>
<dbReference type="SUPFAM" id="SSF51344">
    <property type="entry name" value="Epsilon subunit of F1F0-ATP synthase N-terminal domain"/>
    <property type="match status" value="1"/>
</dbReference>
<reference evidence="12 13" key="1">
    <citation type="submission" date="2018-12" db="EMBL/GenBank/DDBJ databases">
        <authorList>
            <person name="Yu L."/>
        </authorList>
    </citation>
    <scope>NUCLEOTIDE SEQUENCE [LARGE SCALE GENOMIC DNA]</scope>
    <source>
        <strain evidence="12 13">11S</strain>
    </source>
</reference>
<keyword evidence="6" id="KW-0406">Ion transport</keyword>
<accession>A0A431V981</accession>
<dbReference type="Proteomes" id="UP000267400">
    <property type="component" value="Unassembled WGS sequence"/>
</dbReference>
<keyword evidence="5" id="KW-0813">Transport</keyword>
<evidence type="ECO:0000256" key="10">
    <source>
        <dbReference type="ARBA" id="ARBA00031795"/>
    </source>
</evidence>
<dbReference type="GO" id="GO:0012505">
    <property type="term" value="C:endomembrane system"/>
    <property type="evidence" value="ECO:0007669"/>
    <property type="project" value="UniProtKB-SubCell"/>
</dbReference>
<evidence type="ECO:0000256" key="3">
    <source>
        <dbReference type="ARBA" id="ARBA00005712"/>
    </source>
</evidence>
<dbReference type="InterPro" id="IPR001469">
    <property type="entry name" value="ATP_synth_F1_dsu/esu"/>
</dbReference>
<organism evidence="12 13">
    <name type="scientific">Halomonas nitroreducens</name>
    <dbReference type="NCBI Taxonomy" id="447425"/>
    <lineage>
        <taxon>Bacteria</taxon>
        <taxon>Pseudomonadati</taxon>
        <taxon>Pseudomonadota</taxon>
        <taxon>Gammaproteobacteria</taxon>
        <taxon>Oceanospirillales</taxon>
        <taxon>Halomonadaceae</taxon>
        <taxon>Halomonas</taxon>
    </lineage>
</organism>
<evidence type="ECO:0000313" key="13">
    <source>
        <dbReference type="Proteomes" id="UP000267400"/>
    </source>
</evidence>
<keyword evidence="8" id="KW-0139">CF(1)</keyword>